<evidence type="ECO:0000313" key="9">
    <source>
        <dbReference type="Proteomes" id="UP001159427"/>
    </source>
</evidence>
<dbReference type="SUPFAM" id="SSF81321">
    <property type="entry name" value="Family A G protein-coupled receptor-like"/>
    <property type="match status" value="1"/>
</dbReference>
<feature type="domain" description="G-protein coupled receptors family 1 profile" evidence="7">
    <location>
        <begin position="50"/>
        <end position="293"/>
    </location>
</feature>
<evidence type="ECO:0000259" key="7">
    <source>
        <dbReference type="PROSITE" id="PS50262"/>
    </source>
</evidence>
<keyword evidence="2" id="KW-1003">Cell membrane</keyword>
<feature type="transmembrane region" description="Helical" evidence="6">
    <location>
        <begin position="106"/>
        <end position="132"/>
    </location>
</feature>
<reference evidence="8 9" key="1">
    <citation type="submission" date="2022-05" db="EMBL/GenBank/DDBJ databases">
        <authorList>
            <consortium name="Genoscope - CEA"/>
            <person name="William W."/>
        </authorList>
    </citation>
    <scope>NUCLEOTIDE SEQUENCE [LARGE SCALE GENOMIC DNA]</scope>
</reference>
<evidence type="ECO:0000256" key="2">
    <source>
        <dbReference type="ARBA" id="ARBA00022475"/>
    </source>
</evidence>
<evidence type="ECO:0000313" key="8">
    <source>
        <dbReference type="EMBL" id="CAH3191752.1"/>
    </source>
</evidence>
<evidence type="ECO:0000256" key="5">
    <source>
        <dbReference type="ARBA" id="ARBA00023136"/>
    </source>
</evidence>
<dbReference type="Pfam" id="PF00001">
    <property type="entry name" value="7tm_1"/>
    <property type="match status" value="2"/>
</dbReference>
<feature type="transmembrane region" description="Helical" evidence="6">
    <location>
        <begin position="33"/>
        <end position="58"/>
    </location>
</feature>
<dbReference type="InterPro" id="IPR000276">
    <property type="entry name" value="GPCR_Rhodpsn"/>
</dbReference>
<name>A0ABN8SMN4_9CNID</name>
<evidence type="ECO:0000256" key="4">
    <source>
        <dbReference type="ARBA" id="ARBA00022989"/>
    </source>
</evidence>
<feature type="transmembrane region" description="Helical" evidence="6">
    <location>
        <begin position="272"/>
        <end position="295"/>
    </location>
</feature>
<comment type="caution">
    <text evidence="8">The sequence shown here is derived from an EMBL/GenBank/DDBJ whole genome shotgun (WGS) entry which is preliminary data.</text>
</comment>
<feature type="transmembrane region" description="Helical" evidence="6">
    <location>
        <begin position="180"/>
        <end position="204"/>
    </location>
</feature>
<gene>
    <name evidence="8" type="ORF">PEVE_00022378</name>
</gene>
<evidence type="ECO:0000256" key="3">
    <source>
        <dbReference type="ARBA" id="ARBA00022692"/>
    </source>
</evidence>
<evidence type="ECO:0000256" key="1">
    <source>
        <dbReference type="ARBA" id="ARBA00004651"/>
    </source>
</evidence>
<dbReference type="PROSITE" id="PS50262">
    <property type="entry name" value="G_PROTEIN_RECEP_F1_2"/>
    <property type="match status" value="1"/>
</dbReference>
<dbReference type="Proteomes" id="UP001159427">
    <property type="component" value="Unassembled WGS sequence"/>
</dbReference>
<protein>
    <recommendedName>
        <fullName evidence="7">G-protein coupled receptors family 1 profile domain-containing protein</fullName>
    </recommendedName>
</protein>
<dbReference type="PRINTS" id="PR00237">
    <property type="entry name" value="GPCRRHODOPSN"/>
</dbReference>
<dbReference type="Gene3D" id="1.20.1070.10">
    <property type="entry name" value="Rhodopsin 7-helix transmembrane proteins"/>
    <property type="match status" value="1"/>
</dbReference>
<accession>A0ABN8SMN4</accession>
<evidence type="ECO:0000256" key="6">
    <source>
        <dbReference type="SAM" id="Phobius"/>
    </source>
</evidence>
<feature type="transmembrane region" description="Helical" evidence="6">
    <location>
        <begin position="153"/>
        <end position="174"/>
    </location>
</feature>
<feature type="transmembrane region" description="Helical" evidence="6">
    <location>
        <begin position="239"/>
        <end position="260"/>
    </location>
</feature>
<dbReference type="InterPro" id="IPR017452">
    <property type="entry name" value="GPCR_Rhodpsn_7TM"/>
</dbReference>
<keyword evidence="9" id="KW-1185">Reference proteome</keyword>
<dbReference type="CDD" id="cd00637">
    <property type="entry name" value="7tm_classA_rhodopsin-like"/>
    <property type="match status" value="1"/>
</dbReference>
<dbReference type="PANTHER" id="PTHR22750">
    <property type="entry name" value="G-PROTEIN COUPLED RECEPTOR"/>
    <property type="match status" value="1"/>
</dbReference>
<dbReference type="EMBL" id="CALNXI010002995">
    <property type="protein sequence ID" value="CAH3191752.1"/>
    <property type="molecule type" value="Genomic_DNA"/>
</dbReference>
<organism evidence="8 9">
    <name type="scientific">Porites evermanni</name>
    <dbReference type="NCBI Taxonomy" id="104178"/>
    <lineage>
        <taxon>Eukaryota</taxon>
        <taxon>Metazoa</taxon>
        <taxon>Cnidaria</taxon>
        <taxon>Anthozoa</taxon>
        <taxon>Hexacorallia</taxon>
        <taxon>Scleractinia</taxon>
        <taxon>Fungiina</taxon>
        <taxon>Poritidae</taxon>
        <taxon>Porites</taxon>
    </lineage>
</organism>
<proteinExistence type="predicted"/>
<keyword evidence="4 6" id="KW-1133">Transmembrane helix</keyword>
<sequence>MAELTNFTEDENQKTFEEQSCSSEFTEGVHGELIFLSAINAFFSVAAFLGNTLILVALHKESSLHPPSKLLYRNLAVTDLCVGIVVEPLKVASLISMVNKKWKICYYVSLTDSLSALLVCTVSLFTLTTLSLDRLLALLLGLRYRQVVTLRSIYITEVVVWIFSIIFTFIYVWIPFVRVWLFRTVLPICLVTSVFSYTIILVTLRHSQNQVQNHIGQRKPGQAVALNTARYRKAVYSALWVQVALVVCYLPSFITAVVLASQRGRRMSSSDWLTWQFTGALIYLNSSLNPLLYYWKIREVRQAVKETLRQFFRLSS</sequence>
<keyword evidence="3 6" id="KW-0812">Transmembrane</keyword>
<keyword evidence="5 6" id="KW-0472">Membrane</keyword>
<comment type="subcellular location">
    <subcellularLocation>
        <location evidence="1">Cell membrane</location>
        <topology evidence="1">Multi-pass membrane protein</topology>
    </subcellularLocation>
</comment>